<evidence type="ECO:0000313" key="1">
    <source>
        <dbReference type="EMBL" id="PJJ83849.1"/>
    </source>
</evidence>
<comment type="caution">
    <text evidence="1">The sequence shown here is derived from an EMBL/GenBank/DDBJ whole genome shotgun (WGS) entry which is preliminary data.</text>
</comment>
<dbReference type="RefSeq" id="WP_100340085.1">
    <property type="nucleotide sequence ID" value="NZ_PGFJ01000001.1"/>
</dbReference>
<dbReference type="OrthoDB" id="789564at2"/>
<name>A0A2H9VSS4_9SPHI</name>
<organism evidence="1 2">
    <name type="scientific">Mucilaginibacter auburnensis</name>
    <dbReference type="NCBI Taxonomy" id="1457233"/>
    <lineage>
        <taxon>Bacteria</taxon>
        <taxon>Pseudomonadati</taxon>
        <taxon>Bacteroidota</taxon>
        <taxon>Sphingobacteriia</taxon>
        <taxon>Sphingobacteriales</taxon>
        <taxon>Sphingobacteriaceae</taxon>
        <taxon>Mucilaginibacter</taxon>
    </lineage>
</organism>
<dbReference type="EMBL" id="PGFJ01000001">
    <property type="protein sequence ID" value="PJJ83849.1"/>
    <property type="molecule type" value="Genomic_DNA"/>
</dbReference>
<proteinExistence type="predicted"/>
<accession>A0A2H9VSS4</accession>
<dbReference type="Proteomes" id="UP000242687">
    <property type="component" value="Unassembled WGS sequence"/>
</dbReference>
<keyword evidence="2" id="KW-1185">Reference proteome</keyword>
<protein>
    <submittedName>
        <fullName evidence="1">Uncharacterized protein</fullName>
    </submittedName>
</protein>
<reference evidence="1 2" key="1">
    <citation type="submission" date="2017-11" db="EMBL/GenBank/DDBJ databases">
        <title>Genomic Encyclopedia of Archaeal and Bacterial Type Strains, Phase II (KMG-II): From Individual Species to Whole Genera.</title>
        <authorList>
            <person name="Goeker M."/>
        </authorList>
    </citation>
    <scope>NUCLEOTIDE SEQUENCE [LARGE SCALE GENOMIC DNA]</scope>
    <source>
        <strain evidence="1 2">DSM 28175</strain>
    </source>
</reference>
<sequence>MKQKYTLLIAALFIAGVYSSCKKDAYTAKQKVSTQADQATTARQMATSLYKSFSAQFNSNTKATNGLKVNANPGCGLPTITPTNKTVISGDTTRKFTGNSTYTTLCSKDEWTVDSYTLYDTLRTTETGPGFANNYTNTQYYYVKGPMSGGVPIVGTIGYGHHLGKVTSEGVTNEFHDLATQYTFNSLVVNPFAEGNKFLLGRIDFSTQTVDLSPANPTGMFGGYSGFIFYVNNTARIYFRNTEVQGGYTRYILDFATGQMTGPVNSYPFPVDYVN</sequence>
<gene>
    <name evidence="1" type="ORF">CLV57_0844</name>
</gene>
<dbReference type="AlphaFoldDB" id="A0A2H9VSS4"/>
<evidence type="ECO:0000313" key="2">
    <source>
        <dbReference type="Proteomes" id="UP000242687"/>
    </source>
</evidence>